<dbReference type="PANTHER" id="PTHR46696:SF3">
    <property type="entry name" value="PULCHERRIMINIC ACID SYNTHASE"/>
    <property type="match status" value="1"/>
</dbReference>
<keyword evidence="4 7" id="KW-0560">Oxidoreductase</keyword>
<evidence type="ECO:0000256" key="4">
    <source>
        <dbReference type="ARBA" id="ARBA00023002"/>
    </source>
</evidence>
<dbReference type="InterPro" id="IPR001128">
    <property type="entry name" value="Cyt_P450"/>
</dbReference>
<dbReference type="Proteomes" id="UP000325211">
    <property type="component" value="Chromosome"/>
</dbReference>
<dbReference type="GO" id="GO:0004497">
    <property type="term" value="F:monooxygenase activity"/>
    <property type="evidence" value="ECO:0007669"/>
    <property type="project" value="UniProtKB-KW"/>
</dbReference>
<dbReference type="GO" id="GO:0020037">
    <property type="term" value="F:heme binding"/>
    <property type="evidence" value="ECO:0007669"/>
    <property type="project" value="InterPro"/>
</dbReference>
<evidence type="ECO:0000256" key="3">
    <source>
        <dbReference type="ARBA" id="ARBA00022723"/>
    </source>
</evidence>
<dbReference type="GO" id="GO:0005506">
    <property type="term" value="F:iron ion binding"/>
    <property type="evidence" value="ECO:0007669"/>
    <property type="project" value="InterPro"/>
</dbReference>
<evidence type="ECO:0000256" key="1">
    <source>
        <dbReference type="ARBA" id="ARBA00010617"/>
    </source>
</evidence>
<dbReference type="FunFam" id="1.10.630.10:FF:000018">
    <property type="entry name" value="Cytochrome P450 monooxygenase"/>
    <property type="match status" value="1"/>
</dbReference>
<keyword evidence="5 7" id="KW-0408">Iron</keyword>
<protein>
    <submittedName>
        <fullName evidence="8">Cytochrome P450</fullName>
    </submittedName>
</protein>
<keyword evidence="2 7" id="KW-0349">Heme</keyword>
<dbReference type="EMBL" id="CP029190">
    <property type="protein sequence ID" value="QES47201.1"/>
    <property type="molecule type" value="Genomic_DNA"/>
</dbReference>
<dbReference type="InterPro" id="IPR036396">
    <property type="entry name" value="Cyt_P450_sf"/>
</dbReference>
<dbReference type="GO" id="GO:0016705">
    <property type="term" value="F:oxidoreductase activity, acting on paired donors, with incorporation or reduction of molecular oxygen"/>
    <property type="evidence" value="ECO:0007669"/>
    <property type="project" value="InterPro"/>
</dbReference>
<dbReference type="OrthoDB" id="4133219at2"/>
<dbReference type="AlphaFoldDB" id="A0A5P2D1H3"/>
<dbReference type="Pfam" id="PF00067">
    <property type="entry name" value="p450"/>
    <property type="match status" value="1"/>
</dbReference>
<evidence type="ECO:0000313" key="8">
    <source>
        <dbReference type="EMBL" id="QES47201.1"/>
    </source>
</evidence>
<accession>A0A5P2D1H3</accession>
<evidence type="ECO:0000256" key="6">
    <source>
        <dbReference type="ARBA" id="ARBA00023033"/>
    </source>
</evidence>
<proteinExistence type="inferred from homology"/>
<sequence length="398" mass="44932">MTTLFDQWGIHPHHFWLRGQQPGNPVVFDEKTSTWNVYGFDAVQEILAHPKTFSSGTADLLAVEVDPEVMEGNILQMDPPGHRQLRNLVSSAFTPKVVADLEPKIVKLTHELLDKVQGQDRIELVGDLAYPLPVIVIAELLGVPASDRDLFRGWAERMMETSIELLRAERAEEQERALKEQLESIGKLRDYLRVHVLERRRQPREDLLTKLVEATVDGERLSDNEVVNFAYILLVAGHITTTLLIGNTVLCLDAHPEEDRLLRADRSRIPGVLEETLRFLTPFSLSLRATTEEVELAGQRIPSKTMVHVWLSAANRDPRHFDRPDVFDPSRASNSHLGFGRGIHHCLGAPLARMEGRIVLDILLDRFPALRTDPALPPTFMQADHMTGARTLPLLTRV</sequence>
<dbReference type="CDD" id="cd11032">
    <property type="entry name" value="P450_EryK-like"/>
    <property type="match status" value="1"/>
</dbReference>
<organism evidence="8 9">
    <name type="scientific">Streptomyces venezuelae</name>
    <dbReference type="NCBI Taxonomy" id="54571"/>
    <lineage>
        <taxon>Bacteria</taxon>
        <taxon>Bacillati</taxon>
        <taxon>Actinomycetota</taxon>
        <taxon>Actinomycetes</taxon>
        <taxon>Kitasatosporales</taxon>
        <taxon>Streptomycetaceae</taxon>
        <taxon>Streptomyces</taxon>
    </lineage>
</organism>
<dbReference type="PROSITE" id="PS00086">
    <property type="entry name" value="CYTOCHROME_P450"/>
    <property type="match status" value="1"/>
</dbReference>
<evidence type="ECO:0000256" key="5">
    <source>
        <dbReference type="ARBA" id="ARBA00023004"/>
    </source>
</evidence>
<comment type="similarity">
    <text evidence="1 7">Belongs to the cytochrome P450 family.</text>
</comment>
<dbReference type="PANTHER" id="PTHR46696">
    <property type="entry name" value="P450, PUTATIVE (EUROFUNG)-RELATED"/>
    <property type="match status" value="1"/>
</dbReference>
<dbReference type="SUPFAM" id="SSF48264">
    <property type="entry name" value="Cytochrome P450"/>
    <property type="match status" value="1"/>
</dbReference>
<dbReference type="Gene3D" id="1.10.630.10">
    <property type="entry name" value="Cytochrome P450"/>
    <property type="match status" value="1"/>
</dbReference>
<keyword evidence="3 7" id="KW-0479">Metal-binding</keyword>
<evidence type="ECO:0000256" key="2">
    <source>
        <dbReference type="ARBA" id="ARBA00022617"/>
    </source>
</evidence>
<dbReference type="InterPro" id="IPR017972">
    <property type="entry name" value="Cyt_P450_CS"/>
</dbReference>
<gene>
    <name evidence="8" type="ORF">DEJ50_04475</name>
</gene>
<keyword evidence="6 7" id="KW-0503">Monooxygenase</keyword>
<dbReference type="InterPro" id="IPR002397">
    <property type="entry name" value="Cyt_P450_B"/>
</dbReference>
<dbReference type="RefSeq" id="WP_150206160.1">
    <property type="nucleotide sequence ID" value="NZ_CP029190.1"/>
</dbReference>
<reference evidence="8 9" key="1">
    <citation type="submission" date="2018-05" db="EMBL/GenBank/DDBJ databases">
        <title>Streptomyces venezuelae.</title>
        <authorList>
            <person name="Kim W."/>
            <person name="Lee N."/>
            <person name="Cho B.-K."/>
        </authorList>
    </citation>
    <scope>NUCLEOTIDE SEQUENCE [LARGE SCALE GENOMIC DNA]</scope>
    <source>
        <strain evidence="8 9">ATCC 21782</strain>
    </source>
</reference>
<evidence type="ECO:0000313" key="9">
    <source>
        <dbReference type="Proteomes" id="UP000325211"/>
    </source>
</evidence>
<name>A0A5P2D1H3_STRVZ</name>
<evidence type="ECO:0000256" key="7">
    <source>
        <dbReference type="RuleBase" id="RU000461"/>
    </source>
</evidence>
<dbReference type="PRINTS" id="PR00359">
    <property type="entry name" value="BP450"/>
</dbReference>